<gene>
    <name evidence="1" type="ORF">B0I08_105186</name>
</gene>
<reference evidence="1 2" key="1">
    <citation type="submission" date="2018-03" db="EMBL/GenBank/DDBJ databases">
        <title>Genomic Encyclopedia of Type Strains, Phase III (KMG-III): the genomes of soil and plant-associated and newly described type strains.</title>
        <authorList>
            <person name="Whitman W."/>
        </authorList>
    </citation>
    <scope>NUCLEOTIDE SEQUENCE [LARGE SCALE GENOMIC DNA]</scope>
    <source>
        <strain evidence="1 2">CGMCC 1.12484</strain>
    </source>
</reference>
<keyword evidence="2" id="KW-1185">Reference proteome</keyword>
<protein>
    <submittedName>
        <fullName evidence="1">PhzF family phenazine biosynthesis protein</fullName>
    </submittedName>
</protein>
<name>A0A2T0VCX0_9MICO</name>
<dbReference type="AlphaFoldDB" id="A0A2T0VCX0"/>
<dbReference type="Proteomes" id="UP000237983">
    <property type="component" value="Unassembled WGS sequence"/>
</dbReference>
<organism evidence="1 2">
    <name type="scientific">Glaciihabitans tibetensis</name>
    <dbReference type="NCBI Taxonomy" id="1266600"/>
    <lineage>
        <taxon>Bacteria</taxon>
        <taxon>Bacillati</taxon>
        <taxon>Actinomycetota</taxon>
        <taxon>Actinomycetes</taxon>
        <taxon>Micrococcales</taxon>
        <taxon>Microbacteriaceae</taxon>
        <taxon>Glaciihabitans</taxon>
    </lineage>
</organism>
<dbReference type="GO" id="GO:0003824">
    <property type="term" value="F:catalytic activity"/>
    <property type="evidence" value="ECO:0007669"/>
    <property type="project" value="InterPro"/>
</dbReference>
<dbReference type="Pfam" id="PF02567">
    <property type="entry name" value="PhzC-PhzF"/>
    <property type="match status" value="1"/>
</dbReference>
<dbReference type="SUPFAM" id="SSF54506">
    <property type="entry name" value="Diaminopimelate epimerase-like"/>
    <property type="match status" value="1"/>
</dbReference>
<accession>A0A2T0VCX0</accession>
<dbReference type="RefSeq" id="WP_245884754.1">
    <property type="nucleotide sequence ID" value="NZ_PVTL01000005.1"/>
</dbReference>
<evidence type="ECO:0000313" key="2">
    <source>
        <dbReference type="Proteomes" id="UP000237983"/>
    </source>
</evidence>
<dbReference type="InterPro" id="IPR003719">
    <property type="entry name" value="Phenazine_PhzF-like"/>
</dbReference>
<comment type="caution">
    <text evidence="1">The sequence shown here is derived from an EMBL/GenBank/DDBJ whole genome shotgun (WGS) entry which is preliminary data.</text>
</comment>
<proteinExistence type="predicted"/>
<dbReference type="Gene3D" id="3.10.310.10">
    <property type="entry name" value="Diaminopimelate Epimerase, Chain A, domain 1"/>
    <property type="match status" value="1"/>
</dbReference>
<evidence type="ECO:0000313" key="1">
    <source>
        <dbReference type="EMBL" id="PRY68022.1"/>
    </source>
</evidence>
<sequence length="157" mass="16602">MAPLDAAVLEYLLGLLGLAPFDLDERYPVRLSYAGNWHPILVLRDRTVFDAFRFDPVALRALMDAKGWKGTVSVLFAVSAHEYEARNLFPVGAITEDPATGSAAASLGGYVRALGVVDAPARVIVHQGRHVGRPSLLTGDIPEAGGIVVSGTAVPIA</sequence>
<dbReference type="EMBL" id="PVTL01000005">
    <property type="protein sequence ID" value="PRY68022.1"/>
    <property type="molecule type" value="Genomic_DNA"/>
</dbReference>